<evidence type="ECO:0000313" key="17">
    <source>
        <dbReference type="EMBL" id="ESU41060.1"/>
    </source>
</evidence>
<keyword evidence="13 15" id="KW-0472">Membrane</keyword>
<evidence type="ECO:0000313" key="18">
    <source>
        <dbReference type="Proteomes" id="UP000018040"/>
    </source>
</evidence>
<evidence type="ECO:0000256" key="3">
    <source>
        <dbReference type="ARBA" id="ARBA00004906"/>
    </source>
</evidence>
<evidence type="ECO:0000256" key="11">
    <source>
        <dbReference type="ARBA" id="ARBA00022833"/>
    </source>
</evidence>
<dbReference type="Proteomes" id="UP000018040">
    <property type="component" value="Unassembled WGS sequence"/>
</dbReference>
<evidence type="ECO:0000256" key="14">
    <source>
        <dbReference type="PROSITE-ProRule" id="PRU00175"/>
    </source>
</evidence>
<feature type="transmembrane region" description="Helical" evidence="15">
    <location>
        <begin position="474"/>
        <end position="492"/>
    </location>
</feature>
<dbReference type="PANTHER" id="PTHR22763">
    <property type="entry name" value="RING ZINC FINGER PROTEIN"/>
    <property type="match status" value="1"/>
</dbReference>
<dbReference type="InterPro" id="IPR013083">
    <property type="entry name" value="Znf_RING/FYVE/PHD"/>
</dbReference>
<evidence type="ECO:0000256" key="8">
    <source>
        <dbReference type="ARBA" id="ARBA00022729"/>
    </source>
</evidence>
<dbReference type="InterPro" id="IPR001841">
    <property type="entry name" value="Znf_RING"/>
</dbReference>
<reference evidence="18" key="1">
    <citation type="submission" date="2012-02" db="EMBL/GenBank/DDBJ databases">
        <title>Genome sequencing of Giardia lamblia Genotypes A2 and B isolates (DH and GS) and comparative analysis with the genomes of Genotypes A1 and E (WB and Pig).</title>
        <authorList>
            <person name="Adam R."/>
            <person name="Dahlstrom E."/>
            <person name="Martens C."/>
            <person name="Bruno D."/>
            <person name="Barbian K."/>
            <person name="Porcella S.F."/>
            <person name="Nash T."/>
        </authorList>
    </citation>
    <scope>NUCLEOTIDE SEQUENCE</scope>
    <source>
        <strain evidence="18">GS</strain>
    </source>
</reference>
<evidence type="ECO:0000256" key="12">
    <source>
        <dbReference type="ARBA" id="ARBA00022989"/>
    </source>
</evidence>
<sequence>MRSQKRVNVQPYMFAPFIFLGVLGALLARSVDPIQTELLVTSSLSKKHLNVVGQSRWTDFFRTMDSRIRSFRQNTPYFFNPSYCRLKSYDYYHSQKPFFVKHSSNIKKDAEEIPSDPPNYIDVSIGSVTTSYRGNWSIAQGDSGSLRLYVPSPTRADGGMMLASIFDLTWTREYYAETKDSGELLTQPRNVSAAVYLMNGSYLNSDAHYFVGYGYYYPSQQKGLVKLIVPSLSKQPTLDLDITQVDEYMHNLTKWPSYVTSDADILDEFNFSDNCTNANSSTLERANACEYYLFFSISNATRPVKGHAYPPDFAAQIRQEGRPVAGNTAEEIVPLIEYHLYSKTCCVDIQTRSIIYNSAQEMIQAMIYGGVVSVFAILTAVLSAHSLTKLVSPVRLAQLTMASIVMQTTIDALLAINGVNYAFEFQNSLGPLLLAAVAFFIICLIIDIQLLMLKQRQMMIDRNRGQNPQMGIKIYCIFYLVMLGSMIISSYIPFKFLFYFFLLLSSYWLPQCYHMYKVRSPTMGYTYTYVIFTTILRMVPIWYFYCYPKNFLGYETVSFYQYLLFIWVFLQLIMMLTLMATQKSRYKAFVAKGTHSVYTYTNKLLSQHVLTDFDYVDYVSNQRKADETSCEFLARLSDAGQSFPFVMSYFQKPSSAFHAFSNQATVTVLPSDEEKRLEAEFYQHYCMNPLHKHSALYSEDMTVATLASSTTYLQSRLSCQYALLDTDTKDPDGSIMNCFYMVKLKDVSEYVICSICFDYIVLTEKHINLFPESSKKAHELDLQTVKSILEEINTSGKLSGEDEIGQQKSSNDLDRDLWITPCGHIFHAACLRRWMDETLQCPVDRASLPLPSY</sequence>
<comment type="catalytic activity">
    <reaction evidence="1">
        <text>S-ubiquitinyl-[E2 ubiquitin-conjugating enzyme]-L-cysteine + [acceptor protein]-L-lysine = [E2 ubiquitin-conjugating enzyme]-L-cysteine + N(6)-ubiquitinyl-[acceptor protein]-L-lysine.</text>
        <dbReference type="EC" id="2.3.2.27"/>
    </reaction>
</comment>
<dbReference type="VEuPathDB" id="GiardiaDB:GL50581_1309"/>
<feature type="transmembrane region" description="Helical" evidence="15">
    <location>
        <begin position="429"/>
        <end position="453"/>
    </location>
</feature>
<keyword evidence="10" id="KW-0833">Ubl conjugation pathway</keyword>
<comment type="caution">
    <text evidence="17">The sequence shown here is derived from an EMBL/GenBank/DDBJ whole genome shotgun (WGS) entry which is preliminary data.</text>
</comment>
<dbReference type="AlphaFoldDB" id="V6TVM0"/>
<dbReference type="InterPro" id="IPR021319">
    <property type="entry name" value="DUF2921"/>
</dbReference>
<keyword evidence="12 15" id="KW-1133">Transmembrane helix</keyword>
<organism evidence="17 18">
    <name type="scientific">Giardia intestinalis</name>
    <name type="common">Giardia lamblia</name>
    <dbReference type="NCBI Taxonomy" id="5741"/>
    <lineage>
        <taxon>Eukaryota</taxon>
        <taxon>Metamonada</taxon>
        <taxon>Diplomonadida</taxon>
        <taxon>Hexamitidae</taxon>
        <taxon>Giardiinae</taxon>
        <taxon>Giardia</taxon>
    </lineage>
</organism>
<evidence type="ECO:0000256" key="6">
    <source>
        <dbReference type="ARBA" id="ARBA00022692"/>
    </source>
</evidence>
<keyword evidence="7" id="KW-0479">Metal-binding</keyword>
<dbReference type="InterPro" id="IPR050731">
    <property type="entry name" value="HRD1_E3_ubiq-ligases"/>
</dbReference>
<dbReference type="PROSITE" id="PS50089">
    <property type="entry name" value="ZF_RING_2"/>
    <property type="match status" value="1"/>
</dbReference>
<feature type="transmembrane region" description="Helical" evidence="15">
    <location>
        <begin position="528"/>
        <end position="545"/>
    </location>
</feature>
<keyword evidence="6 15" id="KW-0812">Transmembrane</keyword>
<dbReference type="PANTHER" id="PTHR22763:SF162">
    <property type="entry name" value="TRANSMEMBRANE E3 UBIQUITIN-PROTEIN LIGASE 1"/>
    <property type="match status" value="1"/>
</dbReference>
<dbReference type="Pfam" id="PF11145">
    <property type="entry name" value="DUF2921"/>
    <property type="match status" value="1"/>
</dbReference>
<keyword evidence="9 14" id="KW-0863">Zinc-finger</keyword>
<evidence type="ECO:0000256" key="1">
    <source>
        <dbReference type="ARBA" id="ARBA00000900"/>
    </source>
</evidence>
<evidence type="ECO:0000256" key="2">
    <source>
        <dbReference type="ARBA" id="ARBA00004127"/>
    </source>
</evidence>
<dbReference type="GO" id="GO:0043161">
    <property type="term" value="P:proteasome-mediated ubiquitin-dependent protein catabolic process"/>
    <property type="evidence" value="ECO:0007669"/>
    <property type="project" value="TreeGrafter"/>
</dbReference>
<feature type="domain" description="RING-type" evidence="16">
    <location>
        <begin position="753"/>
        <end position="845"/>
    </location>
</feature>
<keyword evidence="8" id="KW-0732">Signal</keyword>
<dbReference type="EC" id="2.3.2.27" evidence="4"/>
<evidence type="ECO:0000256" key="4">
    <source>
        <dbReference type="ARBA" id="ARBA00012483"/>
    </source>
</evidence>
<accession>V6TVM0</accession>
<reference evidence="17 18" key="2">
    <citation type="journal article" date="2013" name="Genome Biol. Evol.">
        <title>Genome sequencing of Giardia lamblia genotypes A2 and B isolates (DH and GS) and comparative analysis with the genomes of genotypes A1 and E (WB and Pig).</title>
        <authorList>
            <person name="Adam R.D."/>
            <person name="Dahlstrom E.W."/>
            <person name="Martens C.A."/>
            <person name="Bruno D.P."/>
            <person name="Barbian K.D."/>
            <person name="Ricklefs S.M."/>
            <person name="Hernandez M.M."/>
            <person name="Narla N.P."/>
            <person name="Patel R.B."/>
            <person name="Porcella S.F."/>
            <person name="Nash T.E."/>
        </authorList>
    </citation>
    <scope>NUCLEOTIDE SEQUENCE [LARGE SCALE GENOMIC DNA]</scope>
    <source>
        <strain evidence="17 18">GS</strain>
    </source>
</reference>
<dbReference type="EMBL" id="AHHH01000151">
    <property type="protein sequence ID" value="ESU41060.1"/>
    <property type="molecule type" value="Genomic_DNA"/>
</dbReference>
<dbReference type="GO" id="GO:0008270">
    <property type="term" value="F:zinc ion binding"/>
    <property type="evidence" value="ECO:0007669"/>
    <property type="project" value="UniProtKB-KW"/>
</dbReference>
<comment type="pathway">
    <text evidence="3">Protein modification; protein ubiquitination.</text>
</comment>
<feature type="transmembrane region" description="Helical" evidence="15">
    <location>
        <begin position="365"/>
        <end position="387"/>
    </location>
</feature>
<dbReference type="Pfam" id="PF13639">
    <property type="entry name" value="zf-RING_2"/>
    <property type="match status" value="1"/>
</dbReference>
<feature type="transmembrane region" description="Helical" evidence="15">
    <location>
        <begin position="557"/>
        <end position="578"/>
    </location>
</feature>
<proteinExistence type="predicted"/>
<dbReference type="SUPFAM" id="SSF57850">
    <property type="entry name" value="RING/U-box"/>
    <property type="match status" value="1"/>
</dbReference>
<dbReference type="GO" id="GO:0012505">
    <property type="term" value="C:endomembrane system"/>
    <property type="evidence" value="ECO:0007669"/>
    <property type="project" value="UniProtKB-SubCell"/>
</dbReference>
<evidence type="ECO:0000256" key="5">
    <source>
        <dbReference type="ARBA" id="ARBA00022679"/>
    </source>
</evidence>
<evidence type="ECO:0000256" key="15">
    <source>
        <dbReference type="SAM" id="Phobius"/>
    </source>
</evidence>
<dbReference type="VEuPathDB" id="GiardiaDB:DHA2_4044"/>
<evidence type="ECO:0000256" key="10">
    <source>
        <dbReference type="ARBA" id="ARBA00022786"/>
    </source>
</evidence>
<evidence type="ECO:0000256" key="9">
    <source>
        <dbReference type="ARBA" id="ARBA00022771"/>
    </source>
</evidence>
<feature type="transmembrane region" description="Helical" evidence="15">
    <location>
        <begin position="399"/>
        <end position="423"/>
    </location>
</feature>
<dbReference type="VEuPathDB" id="GiardiaDB:GL50803_004044"/>
<dbReference type="VEuPathDB" id="GiardiaDB:QR46_4197"/>
<name>V6TVM0_GIAIN</name>
<keyword evidence="5" id="KW-0808">Transferase</keyword>
<comment type="subcellular location">
    <subcellularLocation>
        <location evidence="2">Endomembrane system</location>
        <topology evidence="2">Multi-pass membrane protein</topology>
    </subcellularLocation>
</comment>
<evidence type="ECO:0000259" key="16">
    <source>
        <dbReference type="PROSITE" id="PS50089"/>
    </source>
</evidence>
<evidence type="ECO:0000256" key="7">
    <source>
        <dbReference type="ARBA" id="ARBA00022723"/>
    </source>
</evidence>
<evidence type="ECO:0000256" key="13">
    <source>
        <dbReference type="ARBA" id="ARBA00023136"/>
    </source>
</evidence>
<gene>
    <name evidence="17" type="ORF">GSB_4044</name>
</gene>
<protein>
    <recommendedName>
        <fullName evidence="4">RING-type E3 ubiquitin transferase</fullName>
        <ecNumber evidence="4">2.3.2.27</ecNumber>
    </recommendedName>
</protein>
<keyword evidence="11" id="KW-0862">Zinc</keyword>
<dbReference type="GO" id="GO:0061630">
    <property type="term" value="F:ubiquitin protein ligase activity"/>
    <property type="evidence" value="ECO:0007669"/>
    <property type="project" value="UniProtKB-EC"/>
</dbReference>
<dbReference type="OrthoDB" id="8062037at2759"/>
<dbReference type="Gene3D" id="3.30.40.10">
    <property type="entry name" value="Zinc/RING finger domain, C3HC4 (zinc finger)"/>
    <property type="match status" value="1"/>
</dbReference>